<keyword evidence="1" id="KW-0472">Membrane</keyword>
<dbReference type="Proteomes" id="UP000272015">
    <property type="component" value="Unassembled WGS sequence"/>
</dbReference>
<keyword evidence="1" id="KW-1133">Transmembrane helix</keyword>
<protein>
    <submittedName>
        <fullName evidence="3">VanZ family protein</fullName>
    </submittedName>
</protein>
<keyword evidence="1" id="KW-0812">Transmembrane</keyword>
<feature type="transmembrane region" description="Helical" evidence="1">
    <location>
        <begin position="66"/>
        <end position="88"/>
    </location>
</feature>
<gene>
    <name evidence="3" type="ORF">D6T64_00555</name>
</gene>
<dbReference type="EMBL" id="QZVS01000029">
    <property type="protein sequence ID" value="RJT92266.1"/>
    <property type="molecule type" value="Genomic_DNA"/>
</dbReference>
<organism evidence="3 4">
    <name type="scientific">Cryobacterium melibiosiphilum</name>
    <dbReference type="NCBI Taxonomy" id="995039"/>
    <lineage>
        <taxon>Bacteria</taxon>
        <taxon>Bacillati</taxon>
        <taxon>Actinomycetota</taxon>
        <taxon>Actinomycetes</taxon>
        <taxon>Micrococcales</taxon>
        <taxon>Microbacteriaceae</taxon>
        <taxon>Cryobacterium</taxon>
    </lineage>
</organism>
<evidence type="ECO:0000256" key="1">
    <source>
        <dbReference type="SAM" id="Phobius"/>
    </source>
</evidence>
<feature type="transmembrane region" description="Helical" evidence="1">
    <location>
        <begin position="115"/>
        <end position="138"/>
    </location>
</feature>
<evidence type="ECO:0000313" key="3">
    <source>
        <dbReference type="EMBL" id="RJT92266.1"/>
    </source>
</evidence>
<evidence type="ECO:0000313" key="4">
    <source>
        <dbReference type="Proteomes" id="UP000272015"/>
    </source>
</evidence>
<comment type="caution">
    <text evidence="3">The sequence shown here is derived from an EMBL/GenBank/DDBJ whole genome shotgun (WGS) entry which is preliminary data.</text>
</comment>
<proteinExistence type="predicted"/>
<dbReference type="InterPro" id="IPR006976">
    <property type="entry name" value="VanZ-like"/>
</dbReference>
<evidence type="ECO:0000259" key="2">
    <source>
        <dbReference type="Pfam" id="PF04892"/>
    </source>
</evidence>
<accession>A0A3A5N1U5</accession>
<dbReference type="AlphaFoldDB" id="A0A3A5N1U5"/>
<dbReference type="Pfam" id="PF04892">
    <property type="entry name" value="VanZ"/>
    <property type="match status" value="1"/>
</dbReference>
<keyword evidence="4" id="KW-1185">Reference proteome</keyword>
<feature type="domain" description="VanZ-like" evidence="2">
    <location>
        <begin position="76"/>
        <end position="195"/>
    </location>
</feature>
<feature type="transmembrane region" description="Helical" evidence="1">
    <location>
        <begin position="178"/>
        <end position="201"/>
    </location>
</feature>
<reference evidence="3 4" key="1">
    <citation type="submission" date="2018-09" db="EMBL/GenBank/DDBJ databases">
        <title>Novel species of Cryobacterium.</title>
        <authorList>
            <person name="Liu Q."/>
            <person name="Xin Y.-H."/>
        </authorList>
    </citation>
    <scope>NUCLEOTIDE SEQUENCE [LARGE SCALE GENOMIC DNA]</scope>
    <source>
        <strain evidence="3 4">Hh39</strain>
    </source>
</reference>
<feature type="transmembrane region" description="Helical" evidence="1">
    <location>
        <begin position="145"/>
        <end position="166"/>
    </location>
</feature>
<sequence>MSPIRRRAPSTRDSPYTAVQTRSTCSPAAPFAACIIHCRCTATRNETMPATLLHAARRHAILDRLAVHRAALLLSVLYAVALALIAFWPTPVDRAGHDTLQRSLAWLQVHGAPGWLTYGMVEFASNIVLFIPAGLLVVVLAGARFWWLGPVGGLLGSAAIELGQLVLLPARTASARDIVANTSGAIIGTVLALLVFGVLALRSSRRMRRVTASINARPARVR</sequence>
<name>A0A3A5N1U5_9MICO</name>